<comment type="caution">
    <text evidence="1">The sequence shown here is derived from an EMBL/GenBank/DDBJ whole genome shotgun (WGS) entry which is preliminary data.</text>
</comment>
<name>A0A7W9QFH2_9ACTN</name>
<dbReference type="AlphaFoldDB" id="A0A7W9QFH2"/>
<evidence type="ECO:0000313" key="1">
    <source>
        <dbReference type="EMBL" id="MBB5939171.1"/>
    </source>
</evidence>
<dbReference type="PANTHER" id="PTHR47245:SF2">
    <property type="entry name" value="PEPTIDYL-PROLYL CIS-TRANS ISOMERASE HP_0175-RELATED"/>
    <property type="match status" value="1"/>
</dbReference>
<dbReference type="Pfam" id="PF13624">
    <property type="entry name" value="SurA_N_3"/>
    <property type="match status" value="1"/>
</dbReference>
<evidence type="ECO:0000313" key="2">
    <source>
        <dbReference type="Proteomes" id="UP000588098"/>
    </source>
</evidence>
<sequence>MSRSLQSRRTAKSRRSALTVSAVALLGATPFLTGCGSDAHPGAAAVVDGDRITVSQLQSQVRDVRDAQRDSPQAQQLIEGSGRLSHDTLIRMIQAKVVERAAKSNGISVSRRDVQQEVKKAENQPGGAEGLRTVFLRQGIAPEQIEETIRVELVRIKLMEKLGEEQAMAALRSTSERLGIDVNPRFGAWDSQQGLAVLVKDPWIKAGEPAKRPA</sequence>
<dbReference type="PANTHER" id="PTHR47245">
    <property type="entry name" value="PEPTIDYLPROLYL ISOMERASE"/>
    <property type="match status" value="1"/>
</dbReference>
<dbReference type="RefSeq" id="WP_184577790.1">
    <property type="nucleotide sequence ID" value="NZ_JACHJL010000021.1"/>
</dbReference>
<organism evidence="1 2">
    <name type="scientific">Streptomyces zagrosensis</name>
    <dbReference type="NCBI Taxonomy" id="1042984"/>
    <lineage>
        <taxon>Bacteria</taxon>
        <taxon>Bacillati</taxon>
        <taxon>Actinomycetota</taxon>
        <taxon>Actinomycetes</taxon>
        <taxon>Kitasatosporales</taxon>
        <taxon>Streptomycetaceae</taxon>
        <taxon>Streptomyces</taxon>
    </lineage>
</organism>
<dbReference type="EMBL" id="JACHJL010000021">
    <property type="protein sequence ID" value="MBB5939171.1"/>
    <property type="molecule type" value="Genomic_DNA"/>
</dbReference>
<dbReference type="InterPro" id="IPR027304">
    <property type="entry name" value="Trigger_fact/SurA_dom_sf"/>
</dbReference>
<dbReference type="SUPFAM" id="SSF109998">
    <property type="entry name" value="Triger factor/SurA peptide-binding domain-like"/>
    <property type="match status" value="1"/>
</dbReference>
<reference evidence="1 2" key="1">
    <citation type="submission" date="2020-08" db="EMBL/GenBank/DDBJ databases">
        <title>Genomic Encyclopedia of Type Strains, Phase III (KMG-III): the genomes of soil and plant-associated and newly described type strains.</title>
        <authorList>
            <person name="Whitman W."/>
        </authorList>
    </citation>
    <scope>NUCLEOTIDE SEQUENCE [LARGE SCALE GENOMIC DNA]</scope>
    <source>
        <strain evidence="1 2">CECT 8305</strain>
    </source>
</reference>
<evidence type="ECO:0008006" key="3">
    <source>
        <dbReference type="Google" id="ProtNLM"/>
    </source>
</evidence>
<dbReference type="PROSITE" id="PS51257">
    <property type="entry name" value="PROKAR_LIPOPROTEIN"/>
    <property type="match status" value="1"/>
</dbReference>
<proteinExistence type="predicted"/>
<protein>
    <recommendedName>
        <fullName evidence="3">Lipoprotein</fullName>
    </recommendedName>
</protein>
<dbReference type="InterPro" id="IPR050245">
    <property type="entry name" value="PrsA_foldase"/>
</dbReference>
<dbReference type="Proteomes" id="UP000588098">
    <property type="component" value="Unassembled WGS sequence"/>
</dbReference>
<dbReference type="Gene3D" id="1.10.4030.10">
    <property type="entry name" value="Porin chaperone SurA, peptide-binding domain"/>
    <property type="match status" value="1"/>
</dbReference>
<accession>A0A7W9QFH2</accession>
<keyword evidence="2" id="KW-1185">Reference proteome</keyword>
<gene>
    <name evidence="1" type="ORF">FHS42_006263</name>
</gene>